<keyword evidence="4" id="KW-1185">Reference proteome</keyword>
<dbReference type="Proteomes" id="UP000806378">
    <property type="component" value="Unassembled WGS sequence"/>
</dbReference>
<dbReference type="AlphaFoldDB" id="A0A8T0CX76"/>
<proteinExistence type="predicted"/>
<reference evidence="3" key="1">
    <citation type="submission" date="2020-05" db="EMBL/GenBank/DDBJ databases">
        <title>WGS assembly of Corymbia citriodora subspecies variegata.</title>
        <authorList>
            <person name="Barry K."/>
            <person name="Hundley H."/>
            <person name="Shu S."/>
            <person name="Jenkins J."/>
            <person name="Grimwood J."/>
            <person name="Baten A."/>
        </authorList>
    </citation>
    <scope>NUCLEOTIDE SEQUENCE</scope>
    <source>
        <strain evidence="3">CV2-018</strain>
    </source>
</reference>
<dbReference type="Gramene" id="rna-gnl|WGS:JABURB|Cocit.L2623.1">
    <property type="protein sequence ID" value="cds-KAF7851754.1"/>
    <property type="gene ID" value="gene-BT93_L2623"/>
</dbReference>
<dbReference type="EMBL" id="MU089525">
    <property type="protein sequence ID" value="KAF7851754.1"/>
    <property type="molecule type" value="Genomic_DNA"/>
</dbReference>
<comment type="caution">
    <text evidence="3">The sequence shown here is derived from an EMBL/GenBank/DDBJ whole genome shotgun (WGS) entry which is preliminary data.</text>
</comment>
<name>A0A8T0CX76_CORYI</name>
<feature type="chain" id="PRO_5035804573" description="Secreted protein" evidence="2">
    <location>
        <begin position="20"/>
        <end position="84"/>
    </location>
</feature>
<feature type="region of interest" description="Disordered" evidence="1">
    <location>
        <begin position="38"/>
        <end position="84"/>
    </location>
</feature>
<dbReference type="OrthoDB" id="10362275at2759"/>
<evidence type="ECO:0000313" key="3">
    <source>
        <dbReference type="EMBL" id="KAF7851754.1"/>
    </source>
</evidence>
<protein>
    <recommendedName>
        <fullName evidence="5">Secreted protein</fullName>
    </recommendedName>
</protein>
<evidence type="ECO:0008006" key="5">
    <source>
        <dbReference type="Google" id="ProtNLM"/>
    </source>
</evidence>
<keyword evidence="2" id="KW-0732">Signal</keyword>
<evidence type="ECO:0000256" key="2">
    <source>
        <dbReference type="SAM" id="SignalP"/>
    </source>
</evidence>
<accession>A0A8T0CX76</accession>
<feature type="compositionally biased region" description="Basic residues" evidence="1">
    <location>
        <begin position="73"/>
        <end position="84"/>
    </location>
</feature>
<evidence type="ECO:0000313" key="4">
    <source>
        <dbReference type="Proteomes" id="UP000806378"/>
    </source>
</evidence>
<sequence>MNLKRVALMLSALPLLGCAVMQTLLRLLNPHDRSALAANATDSEETPTLNDGGVSGNEDGDGAKRSQSAVVQRHFRQPQHMRYA</sequence>
<evidence type="ECO:0000256" key="1">
    <source>
        <dbReference type="SAM" id="MobiDB-lite"/>
    </source>
</evidence>
<gene>
    <name evidence="3" type="ORF">BT93_L2623</name>
</gene>
<organism evidence="3 4">
    <name type="scientific">Corymbia citriodora subsp. variegata</name>
    <dbReference type="NCBI Taxonomy" id="360336"/>
    <lineage>
        <taxon>Eukaryota</taxon>
        <taxon>Viridiplantae</taxon>
        <taxon>Streptophyta</taxon>
        <taxon>Embryophyta</taxon>
        <taxon>Tracheophyta</taxon>
        <taxon>Spermatophyta</taxon>
        <taxon>Magnoliopsida</taxon>
        <taxon>eudicotyledons</taxon>
        <taxon>Gunneridae</taxon>
        <taxon>Pentapetalae</taxon>
        <taxon>rosids</taxon>
        <taxon>malvids</taxon>
        <taxon>Myrtales</taxon>
        <taxon>Myrtaceae</taxon>
        <taxon>Myrtoideae</taxon>
        <taxon>Eucalypteae</taxon>
        <taxon>Corymbia</taxon>
    </lineage>
</organism>
<feature type="signal peptide" evidence="2">
    <location>
        <begin position="1"/>
        <end position="19"/>
    </location>
</feature>